<comment type="caution">
    <text evidence="3">The sequence shown here is derived from an EMBL/GenBank/DDBJ whole genome shotgun (WGS) entry which is preliminary data.</text>
</comment>
<dbReference type="CDD" id="cd14096">
    <property type="entry name" value="STKc_RCK1-like"/>
    <property type="match status" value="1"/>
</dbReference>
<dbReference type="SMART" id="SM00220">
    <property type="entry name" value="S_TKc"/>
    <property type="match status" value="1"/>
</dbReference>
<dbReference type="PROSITE" id="PS00108">
    <property type="entry name" value="PROTEIN_KINASE_ST"/>
    <property type="match status" value="1"/>
</dbReference>
<dbReference type="PANTHER" id="PTHR24347">
    <property type="entry name" value="SERINE/THREONINE-PROTEIN KINASE"/>
    <property type="match status" value="1"/>
</dbReference>
<feature type="region of interest" description="Disordered" evidence="1">
    <location>
        <begin position="21"/>
        <end position="72"/>
    </location>
</feature>
<keyword evidence="4" id="KW-1185">Reference proteome</keyword>
<dbReference type="GO" id="GO:0004672">
    <property type="term" value="F:protein kinase activity"/>
    <property type="evidence" value="ECO:0007669"/>
    <property type="project" value="InterPro"/>
</dbReference>
<dbReference type="PROSITE" id="PS50011">
    <property type="entry name" value="PROTEIN_KINASE_DOM"/>
    <property type="match status" value="1"/>
</dbReference>
<evidence type="ECO:0000259" key="2">
    <source>
        <dbReference type="PROSITE" id="PS50011"/>
    </source>
</evidence>
<dbReference type="InterPro" id="IPR008271">
    <property type="entry name" value="Ser/Thr_kinase_AS"/>
</dbReference>
<accession>A0A8H5BF96</accession>
<feature type="compositionally biased region" description="Low complexity" evidence="1">
    <location>
        <begin position="517"/>
        <end position="532"/>
    </location>
</feature>
<dbReference type="FunFam" id="3.30.200.20:FF:000425">
    <property type="entry name" value="Putative calcium/calmodulin-dependent protein kinase"/>
    <property type="match status" value="1"/>
</dbReference>
<dbReference type="EMBL" id="JAACJJ010000028">
    <property type="protein sequence ID" value="KAF5321112.1"/>
    <property type="molecule type" value="Genomic_DNA"/>
</dbReference>
<dbReference type="InterPro" id="IPR000719">
    <property type="entry name" value="Prot_kinase_dom"/>
</dbReference>
<feature type="region of interest" description="Disordered" evidence="1">
    <location>
        <begin position="470"/>
        <end position="544"/>
    </location>
</feature>
<evidence type="ECO:0000256" key="1">
    <source>
        <dbReference type="SAM" id="MobiDB-lite"/>
    </source>
</evidence>
<protein>
    <recommendedName>
        <fullName evidence="2">Protein kinase domain-containing protein</fullName>
    </recommendedName>
</protein>
<feature type="compositionally biased region" description="Acidic residues" evidence="1">
    <location>
        <begin position="487"/>
        <end position="498"/>
    </location>
</feature>
<dbReference type="InterPro" id="IPR011009">
    <property type="entry name" value="Kinase-like_dom_sf"/>
</dbReference>
<organism evidence="3 4">
    <name type="scientific">Psilocybe cf. subviscida</name>
    <dbReference type="NCBI Taxonomy" id="2480587"/>
    <lineage>
        <taxon>Eukaryota</taxon>
        <taxon>Fungi</taxon>
        <taxon>Dikarya</taxon>
        <taxon>Basidiomycota</taxon>
        <taxon>Agaricomycotina</taxon>
        <taxon>Agaricomycetes</taxon>
        <taxon>Agaricomycetidae</taxon>
        <taxon>Agaricales</taxon>
        <taxon>Agaricineae</taxon>
        <taxon>Strophariaceae</taxon>
        <taxon>Psilocybe</taxon>
    </lineage>
</organism>
<dbReference type="SUPFAM" id="SSF56112">
    <property type="entry name" value="Protein kinase-like (PK-like)"/>
    <property type="match status" value="1"/>
</dbReference>
<feature type="compositionally biased region" description="Basic and acidic residues" evidence="1">
    <location>
        <begin position="499"/>
        <end position="508"/>
    </location>
</feature>
<dbReference type="OrthoDB" id="1738954at2759"/>
<evidence type="ECO:0000313" key="4">
    <source>
        <dbReference type="Proteomes" id="UP000567179"/>
    </source>
</evidence>
<dbReference type="AlphaFoldDB" id="A0A8H5BF96"/>
<sequence length="628" mass="69828">MPPKAAVVDAFKNLIRYGKHHNHVNKNDAQSTLPDDSHPPKNRQPAVSAPDVQKRAPTPPPPKQEVQPAPVHAEAAQYIVEEERKLKSQMPIYAGLEDYEILDKMGDGAFSNVYKAVEIKTGKRVAIKVVRKFELNASQAGDKHLNQQFKKKTRVTERANILKEVQIMRGTAHPSVVKLHSFSESDEHYFLVMELMEGGELFHQIVKLTYFSENLSRHVILQVAQGIRYLHEERGVVHRDIKPENLLFERIPIIPSKNPVHRPYDEAKEDEGEFVPGVGGGGIGRVKIADFGLSKIVWDEQTMTPCGTVGYTAPEIVKDERYSKSVDMWALGCVLYTLLCGFPPFYDESINVLTEKVARGYYTFLSPWWDDISHSAKDLISHLLCVDPTQRYTIDQFLAHPWCNAAPAPPPPPTPYIYDHLKNRPLDSPLLTAARHGREYEGRSPGVAALKEAFDITYAVHRMEEEGARRNKYGGRQAGGGFLAGLNEDDEDEDDSDAESDREHDRRQQQPVPNVKANAVADQQAHVAHQSVMDGRAGPRDQGTATQNARVVNAAGAGAYGGYGGASKPRKTRTAARTFELDMDGATLLGRRQRHGGNNNGVSVPSPLKMQNLRMDDVALPAGSPMRL</sequence>
<name>A0A8H5BF96_9AGAR</name>
<feature type="domain" description="Protein kinase" evidence="2">
    <location>
        <begin position="99"/>
        <end position="403"/>
    </location>
</feature>
<dbReference type="Pfam" id="PF00069">
    <property type="entry name" value="Pkinase"/>
    <property type="match status" value="1"/>
</dbReference>
<gene>
    <name evidence="3" type="ORF">D9619_000837</name>
</gene>
<reference evidence="3 4" key="1">
    <citation type="journal article" date="2020" name="ISME J.">
        <title>Uncovering the hidden diversity of litter-decomposition mechanisms in mushroom-forming fungi.</title>
        <authorList>
            <person name="Floudas D."/>
            <person name="Bentzer J."/>
            <person name="Ahren D."/>
            <person name="Johansson T."/>
            <person name="Persson P."/>
            <person name="Tunlid A."/>
        </authorList>
    </citation>
    <scope>NUCLEOTIDE SEQUENCE [LARGE SCALE GENOMIC DNA]</scope>
    <source>
        <strain evidence="3 4">CBS 101986</strain>
    </source>
</reference>
<dbReference type="Gene3D" id="3.30.200.20">
    <property type="entry name" value="Phosphorylase Kinase, domain 1"/>
    <property type="match status" value="1"/>
</dbReference>
<dbReference type="GO" id="GO:0005524">
    <property type="term" value="F:ATP binding"/>
    <property type="evidence" value="ECO:0007669"/>
    <property type="project" value="InterPro"/>
</dbReference>
<proteinExistence type="predicted"/>
<dbReference type="Gene3D" id="1.10.510.10">
    <property type="entry name" value="Transferase(Phosphotransferase) domain 1"/>
    <property type="match status" value="1"/>
</dbReference>
<evidence type="ECO:0000313" key="3">
    <source>
        <dbReference type="EMBL" id="KAF5321112.1"/>
    </source>
</evidence>
<dbReference type="Proteomes" id="UP000567179">
    <property type="component" value="Unassembled WGS sequence"/>
</dbReference>